<dbReference type="STRING" id="94869.SAMN04488529_101325"/>
<dbReference type="Proteomes" id="UP000198597">
    <property type="component" value="Unassembled WGS sequence"/>
</dbReference>
<keyword evidence="2" id="KW-1185">Reference proteome</keyword>
<dbReference type="EMBL" id="FNJM01000001">
    <property type="protein sequence ID" value="SDO75545.1"/>
    <property type="molecule type" value="Genomic_DNA"/>
</dbReference>
<protein>
    <submittedName>
        <fullName evidence="1">Uncharacterized protein</fullName>
    </submittedName>
</protein>
<dbReference type="AlphaFoldDB" id="A0A1H0M589"/>
<sequence>MEESEARKILEEQFKLLAEINKGCEPELINKNIGSMFSIYSFLYPKKLF</sequence>
<evidence type="ECO:0000313" key="2">
    <source>
        <dbReference type="Proteomes" id="UP000198597"/>
    </source>
</evidence>
<gene>
    <name evidence="1" type="ORF">SAMN04488529_101325</name>
</gene>
<accession>A0A1H0M589</accession>
<reference evidence="1 2" key="1">
    <citation type="submission" date="2016-10" db="EMBL/GenBank/DDBJ databases">
        <authorList>
            <person name="de Groot N.N."/>
        </authorList>
    </citation>
    <scope>NUCLEOTIDE SEQUENCE [LARGE SCALE GENOMIC DNA]</scope>
    <source>
        <strain evidence="1 2">DSM 12272</strain>
    </source>
</reference>
<name>A0A1H0M589_9CLOT</name>
<organism evidence="1 2">
    <name type="scientific">Clostridium gasigenes</name>
    <dbReference type="NCBI Taxonomy" id="94869"/>
    <lineage>
        <taxon>Bacteria</taxon>
        <taxon>Bacillati</taxon>
        <taxon>Bacillota</taxon>
        <taxon>Clostridia</taxon>
        <taxon>Eubacteriales</taxon>
        <taxon>Clostridiaceae</taxon>
        <taxon>Clostridium</taxon>
    </lineage>
</organism>
<proteinExistence type="predicted"/>
<evidence type="ECO:0000313" key="1">
    <source>
        <dbReference type="EMBL" id="SDO75545.1"/>
    </source>
</evidence>
<dbReference type="RefSeq" id="WP_175490732.1">
    <property type="nucleotide sequence ID" value="NZ_FNJM01000001.1"/>
</dbReference>